<keyword evidence="1" id="KW-0238">DNA-binding</keyword>
<gene>
    <name evidence="3" type="ORF">NK125_06935</name>
</gene>
<dbReference type="PANTHER" id="PTHR46558">
    <property type="entry name" value="TRACRIPTIONAL REGULATORY PROTEIN-RELATED-RELATED"/>
    <property type="match status" value="1"/>
</dbReference>
<reference evidence="3 4" key="1">
    <citation type="journal article" date="2022" name="Genome Biol. Evol.">
        <title>Host diet, physiology and behaviors set the stage for Lachnospiraceae cladogenesis.</title>
        <authorList>
            <person name="Vera-Ponce De Leon A."/>
            <person name="Schneider M."/>
            <person name="Jahnes B.C."/>
            <person name="Sadowski V."/>
            <person name="Camuy-Velez L.A."/>
            <person name="Duan J."/>
            <person name="Sabree Z.L."/>
        </authorList>
    </citation>
    <scope>NUCLEOTIDE SEQUENCE [LARGE SCALE GENOMIC DNA]</scope>
    <source>
        <strain evidence="3 4">PAL113</strain>
    </source>
</reference>
<evidence type="ECO:0000259" key="2">
    <source>
        <dbReference type="PROSITE" id="PS50943"/>
    </source>
</evidence>
<keyword evidence="4" id="KW-1185">Reference proteome</keyword>
<comment type="caution">
    <text evidence="3">The sequence shown here is derived from an EMBL/GenBank/DDBJ whole genome shotgun (WGS) entry which is preliminary data.</text>
</comment>
<organism evidence="3 4">
    <name type="scientific">Aequitasia blattaphilus</name>
    <dbReference type="NCBI Taxonomy" id="2949332"/>
    <lineage>
        <taxon>Bacteria</taxon>
        <taxon>Bacillati</taxon>
        <taxon>Bacillota</taxon>
        <taxon>Clostridia</taxon>
        <taxon>Lachnospirales</taxon>
        <taxon>Lachnospiraceae</taxon>
        <taxon>Aequitasia</taxon>
    </lineage>
</organism>
<accession>A0ABT1E8Q5</accession>
<dbReference type="InterPro" id="IPR010982">
    <property type="entry name" value="Lambda_DNA-bd_dom_sf"/>
</dbReference>
<dbReference type="EMBL" id="JAMZFW010000008">
    <property type="protein sequence ID" value="MCP1102153.1"/>
    <property type="molecule type" value="Genomic_DNA"/>
</dbReference>
<dbReference type="SUPFAM" id="SSF47413">
    <property type="entry name" value="lambda repressor-like DNA-binding domains"/>
    <property type="match status" value="1"/>
</dbReference>
<dbReference type="SMART" id="SM00530">
    <property type="entry name" value="HTH_XRE"/>
    <property type="match status" value="1"/>
</dbReference>
<dbReference type="PROSITE" id="PS50943">
    <property type="entry name" value="HTH_CROC1"/>
    <property type="match status" value="1"/>
</dbReference>
<evidence type="ECO:0000313" key="4">
    <source>
        <dbReference type="Proteomes" id="UP001523566"/>
    </source>
</evidence>
<sequence length="78" mass="9202">MDKRYDMDTQIHVWRAKKRLTQQELANLVGVTRQTIMQIERNRYNPSLMLAHTIADVLDANINDLFILTPKKEEFATK</sequence>
<dbReference type="PANTHER" id="PTHR46558:SF4">
    <property type="entry name" value="DNA-BIDING PHAGE PROTEIN"/>
    <property type="match status" value="1"/>
</dbReference>
<dbReference type="Gene3D" id="1.10.260.40">
    <property type="entry name" value="lambda repressor-like DNA-binding domains"/>
    <property type="match status" value="1"/>
</dbReference>
<feature type="domain" description="HTH cro/C1-type" evidence="2">
    <location>
        <begin position="11"/>
        <end position="65"/>
    </location>
</feature>
<evidence type="ECO:0000256" key="1">
    <source>
        <dbReference type="ARBA" id="ARBA00023125"/>
    </source>
</evidence>
<dbReference type="InterPro" id="IPR001387">
    <property type="entry name" value="Cro/C1-type_HTH"/>
</dbReference>
<dbReference type="Proteomes" id="UP001523566">
    <property type="component" value="Unassembled WGS sequence"/>
</dbReference>
<protein>
    <submittedName>
        <fullName evidence="3">Helix-turn-helix transcriptional regulator</fullName>
    </submittedName>
</protein>
<dbReference type="CDD" id="cd00093">
    <property type="entry name" value="HTH_XRE"/>
    <property type="match status" value="1"/>
</dbReference>
<proteinExistence type="predicted"/>
<dbReference type="Pfam" id="PF01381">
    <property type="entry name" value="HTH_3"/>
    <property type="match status" value="1"/>
</dbReference>
<evidence type="ECO:0000313" key="3">
    <source>
        <dbReference type="EMBL" id="MCP1102153.1"/>
    </source>
</evidence>
<dbReference type="RefSeq" id="WP_262065938.1">
    <property type="nucleotide sequence ID" value="NZ_JAMXOD010000008.1"/>
</dbReference>
<name>A0ABT1E8Q5_9FIRM</name>